<reference evidence="3 4" key="1">
    <citation type="journal article" date="2021" name="Int. J. Syst. Evol. Microbiol.">
        <title>Reticulibacter mediterranei gen. nov., sp. nov., within the new family Reticulibacteraceae fam. nov., and Ktedonospora formicarum gen. nov., sp. nov., Ktedonobacter robiniae sp. nov., Dictyobacter formicarum sp. nov. and Dictyobacter arantiisoli sp. nov., belonging to the class Ktedonobacteria.</title>
        <authorList>
            <person name="Yabe S."/>
            <person name="Zheng Y."/>
            <person name="Wang C.M."/>
            <person name="Sakai Y."/>
            <person name="Abe K."/>
            <person name="Yokota A."/>
            <person name="Donadio S."/>
            <person name="Cavaletti L."/>
            <person name="Monciardini P."/>
        </authorList>
    </citation>
    <scope>NUCLEOTIDE SEQUENCE [LARGE SCALE GENOMIC DNA]</scope>
    <source>
        <strain evidence="3 4">SOSP1-9</strain>
    </source>
</reference>
<evidence type="ECO:0000313" key="4">
    <source>
        <dbReference type="Proteomes" id="UP000635565"/>
    </source>
</evidence>
<accession>A0ABQ3VMQ2</accession>
<evidence type="ECO:0000256" key="2">
    <source>
        <dbReference type="ARBA" id="ARBA00023002"/>
    </source>
</evidence>
<dbReference type="RefSeq" id="WP_201365069.1">
    <property type="nucleotide sequence ID" value="NZ_BNJJ01000017.1"/>
</dbReference>
<keyword evidence="2" id="KW-0560">Oxidoreductase</keyword>
<comment type="caution">
    <text evidence="3">The sequence shown here is derived from an EMBL/GenBank/DDBJ whole genome shotgun (WGS) entry which is preliminary data.</text>
</comment>
<keyword evidence="1" id="KW-0712">Selenocysteine</keyword>
<organism evidence="3 4">
    <name type="scientific">Dictyobacter formicarum</name>
    <dbReference type="NCBI Taxonomy" id="2778368"/>
    <lineage>
        <taxon>Bacteria</taxon>
        <taxon>Bacillati</taxon>
        <taxon>Chloroflexota</taxon>
        <taxon>Ktedonobacteria</taxon>
        <taxon>Ktedonobacterales</taxon>
        <taxon>Dictyobacteraceae</taxon>
        <taxon>Dictyobacter</taxon>
    </lineage>
</organism>
<dbReference type="Proteomes" id="UP000635565">
    <property type="component" value="Unassembled WGS sequence"/>
</dbReference>
<dbReference type="InterPro" id="IPR010187">
    <property type="entry name" value="Various_sel_PB"/>
</dbReference>
<keyword evidence="4" id="KW-1185">Reference proteome</keyword>
<gene>
    <name evidence="3" type="ORF">KSZ_55150</name>
</gene>
<protein>
    <recommendedName>
        <fullName evidence="5">Selenoprotein B glycine/betaine/sarcosine/D-proline reductase</fullName>
    </recommendedName>
</protein>
<proteinExistence type="predicted"/>
<evidence type="ECO:0000256" key="1">
    <source>
        <dbReference type="ARBA" id="ARBA00022933"/>
    </source>
</evidence>
<evidence type="ECO:0008006" key="5">
    <source>
        <dbReference type="Google" id="ProtNLM"/>
    </source>
</evidence>
<name>A0ABQ3VMQ2_9CHLR</name>
<dbReference type="Pfam" id="PF07355">
    <property type="entry name" value="GRDB"/>
    <property type="match status" value="1"/>
</dbReference>
<sequence>MNEHDAPIRTPINPLSERFLRWISGSGRGQAFGRLLSRLIALPQLKRLSASEIPWTPLSRPISEATVAIVTTSGVHLSRDKPFHLNSDSSFRVIPRDTKAADLTITHQAYDRTDALRDINLVFPLGRLRELEAESIIGRVADEHFGFGLSGSAKALIASGREIARRLAHAHVDLVLLVPA</sequence>
<evidence type="ECO:0000313" key="3">
    <source>
        <dbReference type="EMBL" id="GHO87509.1"/>
    </source>
</evidence>
<dbReference type="EMBL" id="BNJJ01000017">
    <property type="protein sequence ID" value="GHO87509.1"/>
    <property type="molecule type" value="Genomic_DNA"/>
</dbReference>